<dbReference type="Proteomes" id="UP000198894">
    <property type="component" value="Unassembled WGS sequence"/>
</dbReference>
<protein>
    <submittedName>
        <fullName evidence="7">D-3-phosphoglycerate dehydrogenase</fullName>
    </submittedName>
</protein>
<dbReference type="Pfam" id="PF00389">
    <property type="entry name" value="2-Hacid_dh"/>
    <property type="match status" value="1"/>
</dbReference>
<dbReference type="EMBL" id="FNEE01000010">
    <property type="protein sequence ID" value="SDJ93390.1"/>
    <property type="molecule type" value="Genomic_DNA"/>
</dbReference>
<dbReference type="Pfam" id="PF02826">
    <property type="entry name" value="2-Hacid_dh_C"/>
    <property type="match status" value="1"/>
</dbReference>
<dbReference type="InterPro" id="IPR006140">
    <property type="entry name" value="D-isomer_DH_NAD-bd"/>
</dbReference>
<evidence type="ECO:0000313" key="7">
    <source>
        <dbReference type="EMBL" id="SDJ93390.1"/>
    </source>
</evidence>
<dbReference type="InterPro" id="IPR006139">
    <property type="entry name" value="D-isomer_2_OHA_DH_cat_dom"/>
</dbReference>
<dbReference type="AlphaFoldDB" id="A0A1G8XUD4"/>
<accession>A0A1G8XUD4</accession>
<dbReference type="InterPro" id="IPR050223">
    <property type="entry name" value="D-isomer_2-hydroxyacid_DH"/>
</dbReference>
<dbReference type="GO" id="GO:0030267">
    <property type="term" value="F:glyoxylate reductase (NADPH) activity"/>
    <property type="evidence" value="ECO:0007669"/>
    <property type="project" value="TreeGrafter"/>
</dbReference>
<dbReference type="PANTHER" id="PTHR10996">
    <property type="entry name" value="2-HYDROXYACID DEHYDROGENASE-RELATED"/>
    <property type="match status" value="1"/>
</dbReference>
<dbReference type="PROSITE" id="PS00065">
    <property type="entry name" value="D_2_HYDROXYACID_DH_1"/>
    <property type="match status" value="1"/>
</dbReference>
<dbReference type="SUPFAM" id="SSF51735">
    <property type="entry name" value="NAD(P)-binding Rossmann-fold domains"/>
    <property type="match status" value="1"/>
</dbReference>
<evidence type="ECO:0000256" key="3">
    <source>
        <dbReference type="ARBA" id="ARBA00023027"/>
    </source>
</evidence>
<name>A0A1G8XUD4_9HYPH</name>
<proteinExistence type="inferred from homology"/>
<dbReference type="FunFam" id="3.40.50.720:FF:000203">
    <property type="entry name" value="D-3-phosphoglycerate dehydrogenase (SerA)"/>
    <property type="match status" value="1"/>
</dbReference>
<comment type="similarity">
    <text evidence="1 4">Belongs to the D-isomer specific 2-hydroxyacid dehydrogenase family.</text>
</comment>
<dbReference type="GO" id="GO:0016618">
    <property type="term" value="F:hydroxypyruvate reductase [NAD(P)H] activity"/>
    <property type="evidence" value="ECO:0007669"/>
    <property type="project" value="TreeGrafter"/>
</dbReference>
<evidence type="ECO:0000259" key="5">
    <source>
        <dbReference type="Pfam" id="PF00389"/>
    </source>
</evidence>
<dbReference type="PANTHER" id="PTHR10996:SF283">
    <property type="entry name" value="GLYOXYLATE_HYDROXYPYRUVATE REDUCTASE B"/>
    <property type="match status" value="1"/>
</dbReference>
<organism evidence="7 8">
    <name type="scientific">Mesorhizobium muleiense</name>
    <dbReference type="NCBI Taxonomy" id="1004279"/>
    <lineage>
        <taxon>Bacteria</taxon>
        <taxon>Pseudomonadati</taxon>
        <taxon>Pseudomonadota</taxon>
        <taxon>Alphaproteobacteria</taxon>
        <taxon>Hyphomicrobiales</taxon>
        <taxon>Phyllobacteriaceae</taxon>
        <taxon>Mesorhizobium</taxon>
    </lineage>
</organism>
<feature type="domain" description="D-isomer specific 2-hydroxyacid dehydrogenase NAD-binding" evidence="6">
    <location>
        <begin position="105"/>
        <end position="279"/>
    </location>
</feature>
<dbReference type="GO" id="GO:0005829">
    <property type="term" value="C:cytosol"/>
    <property type="evidence" value="ECO:0007669"/>
    <property type="project" value="TreeGrafter"/>
</dbReference>
<dbReference type="GO" id="GO:0051287">
    <property type="term" value="F:NAD binding"/>
    <property type="evidence" value="ECO:0007669"/>
    <property type="project" value="InterPro"/>
</dbReference>
<feature type="domain" description="D-isomer specific 2-hydroxyacid dehydrogenase catalytic" evidence="5">
    <location>
        <begin position="5"/>
        <end position="308"/>
    </location>
</feature>
<dbReference type="InterPro" id="IPR036291">
    <property type="entry name" value="NAD(P)-bd_dom_sf"/>
</dbReference>
<evidence type="ECO:0000256" key="4">
    <source>
        <dbReference type="RuleBase" id="RU003719"/>
    </source>
</evidence>
<keyword evidence="2 4" id="KW-0560">Oxidoreductase</keyword>
<keyword evidence="8" id="KW-1185">Reference proteome</keyword>
<evidence type="ECO:0000259" key="6">
    <source>
        <dbReference type="Pfam" id="PF02826"/>
    </source>
</evidence>
<keyword evidence="3" id="KW-0520">NAD</keyword>
<sequence length="326" mass="34675">MPKILTTHTLHPRASAMLSGAGELVVASALDADTLATEARNADIIIVRAPLPSALFAGATKLRAAIRHGAGLDMVPMEAATAAGVLVANVPAVNARSVAEYVMFAALALLRRFRMVDRDLRAKGWLAGRDHTILASELAGKTIGIVGFGAIGQAVGYIAAQGFDLNVVATTRSMGPAPDRVGFLSIDALVEQSDIIVLCCPLTAETRGLINRERIGRMKPHALLINISRGPVIDDEALIEALQKDCIGGAALDVFAMQPLPPNHPYFGFDNVIVTPHMAGITEQSMMRMGVGSADETLLVLANKLPINLRNPEVVEHYRRRFPADA</sequence>
<dbReference type="RefSeq" id="WP_091595398.1">
    <property type="nucleotide sequence ID" value="NZ_FNEE01000010.1"/>
</dbReference>
<dbReference type="SUPFAM" id="SSF52283">
    <property type="entry name" value="Formate/glycerate dehydrogenase catalytic domain-like"/>
    <property type="match status" value="1"/>
</dbReference>
<evidence type="ECO:0000256" key="2">
    <source>
        <dbReference type="ARBA" id="ARBA00023002"/>
    </source>
</evidence>
<dbReference type="InterPro" id="IPR029752">
    <property type="entry name" value="D-isomer_DH_CS1"/>
</dbReference>
<evidence type="ECO:0000313" key="8">
    <source>
        <dbReference type="Proteomes" id="UP000198894"/>
    </source>
</evidence>
<reference evidence="8" key="1">
    <citation type="submission" date="2016-10" db="EMBL/GenBank/DDBJ databases">
        <authorList>
            <person name="Varghese N."/>
            <person name="Submissions S."/>
        </authorList>
    </citation>
    <scope>NUCLEOTIDE SEQUENCE [LARGE SCALE GENOMIC DNA]</scope>
    <source>
        <strain evidence="8">CGMCC 1.11022</strain>
    </source>
</reference>
<gene>
    <name evidence="7" type="ORF">SAMN05428953_11040</name>
</gene>
<evidence type="ECO:0000256" key="1">
    <source>
        <dbReference type="ARBA" id="ARBA00005854"/>
    </source>
</evidence>
<dbReference type="Gene3D" id="3.40.50.720">
    <property type="entry name" value="NAD(P)-binding Rossmann-like Domain"/>
    <property type="match status" value="2"/>
</dbReference>